<feature type="transmembrane region" description="Helical" evidence="1">
    <location>
        <begin position="58"/>
        <end position="82"/>
    </location>
</feature>
<feature type="transmembrane region" description="Helical" evidence="1">
    <location>
        <begin position="171"/>
        <end position="190"/>
    </location>
</feature>
<protein>
    <submittedName>
        <fullName evidence="2">Fluoroquinolone transport system permease protein</fullName>
    </submittedName>
</protein>
<evidence type="ECO:0000313" key="3">
    <source>
        <dbReference type="Proteomes" id="UP001232445"/>
    </source>
</evidence>
<feature type="transmembrane region" description="Helical" evidence="1">
    <location>
        <begin position="137"/>
        <end position="159"/>
    </location>
</feature>
<keyword evidence="1" id="KW-1133">Transmembrane helix</keyword>
<proteinExistence type="predicted"/>
<dbReference type="RefSeq" id="WP_307335721.1">
    <property type="nucleotide sequence ID" value="NZ_JAUSUQ010000002.1"/>
</dbReference>
<keyword evidence="3" id="KW-1185">Reference proteome</keyword>
<reference evidence="2 3" key="1">
    <citation type="submission" date="2023-07" db="EMBL/GenBank/DDBJ databases">
        <title>Genomic Encyclopedia of Type Strains, Phase IV (KMG-IV): sequencing the most valuable type-strain genomes for metagenomic binning, comparative biology and taxonomic classification.</title>
        <authorList>
            <person name="Goeker M."/>
        </authorList>
    </citation>
    <scope>NUCLEOTIDE SEQUENCE [LARGE SCALE GENOMIC DNA]</scope>
    <source>
        <strain evidence="2 3">DSM 17740</strain>
    </source>
</reference>
<organism evidence="2 3">
    <name type="scientific">Caldalkalibacillus uzonensis</name>
    <dbReference type="NCBI Taxonomy" id="353224"/>
    <lineage>
        <taxon>Bacteria</taxon>
        <taxon>Bacillati</taxon>
        <taxon>Bacillota</taxon>
        <taxon>Bacilli</taxon>
        <taxon>Bacillales</taxon>
        <taxon>Bacillaceae</taxon>
        <taxon>Caldalkalibacillus</taxon>
    </lineage>
</organism>
<dbReference type="EMBL" id="JAUSUQ010000002">
    <property type="protein sequence ID" value="MDQ0338025.1"/>
    <property type="molecule type" value="Genomic_DNA"/>
</dbReference>
<evidence type="ECO:0000313" key="2">
    <source>
        <dbReference type="EMBL" id="MDQ0338025.1"/>
    </source>
</evidence>
<keyword evidence="1" id="KW-0812">Transmembrane</keyword>
<keyword evidence="1" id="KW-0472">Membrane</keyword>
<feature type="transmembrane region" description="Helical" evidence="1">
    <location>
        <begin position="210"/>
        <end position="232"/>
    </location>
</feature>
<accession>A0ABU0CRA3</accession>
<feature type="transmembrane region" description="Helical" evidence="1">
    <location>
        <begin position="103"/>
        <end position="125"/>
    </location>
</feature>
<evidence type="ECO:0000256" key="1">
    <source>
        <dbReference type="SAM" id="Phobius"/>
    </source>
</evidence>
<feature type="transmembrane region" description="Helical" evidence="1">
    <location>
        <begin position="20"/>
        <end position="38"/>
    </location>
</feature>
<dbReference type="Proteomes" id="UP001232445">
    <property type="component" value="Unassembled WGS sequence"/>
</dbReference>
<comment type="caution">
    <text evidence="2">The sequence shown here is derived from an EMBL/GenBank/DDBJ whole genome shotgun (WGS) entry which is preliminary data.</text>
</comment>
<sequence length="240" mass="27218">MKPCLQLALADLKNICRDPMLVLALLGSILLAIVFRYVPPMLSEWLELTLGFDLTDYYDLILIIILQLVPLMVGMTSGFMMLDERDEQLIQYFAATPLQKSGYLVVRLGIPFFLTILLCLFVLYFTRLASISAVQLWNLLLLLAFLTPVFALFLAAFAANKVEGLALAKGAGVMIIAPLAVFFLPWQWQVLVSLFPTFWSAKIMFGGDHLFHIMGYSTMGIFVHGAFLWVFYKQFQRRVD</sequence>
<gene>
    <name evidence="2" type="ORF">J2S00_000808</name>
</gene>
<name>A0ABU0CRA3_9BACI</name>